<dbReference type="AlphaFoldDB" id="A0AAV1SF61"/>
<name>A0AAV1SF61_9ROSI</name>
<feature type="compositionally biased region" description="Polar residues" evidence="1">
    <location>
        <begin position="201"/>
        <end position="210"/>
    </location>
</feature>
<feature type="region of interest" description="Disordered" evidence="1">
    <location>
        <begin position="186"/>
        <end position="210"/>
    </location>
</feature>
<keyword evidence="3" id="KW-1185">Reference proteome</keyword>
<dbReference type="Proteomes" id="UP001314170">
    <property type="component" value="Unassembled WGS sequence"/>
</dbReference>
<evidence type="ECO:0000313" key="2">
    <source>
        <dbReference type="EMBL" id="CAK7349915.1"/>
    </source>
</evidence>
<evidence type="ECO:0000256" key="1">
    <source>
        <dbReference type="SAM" id="MobiDB-lite"/>
    </source>
</evidence>
<reference evidence="2 3" key="1">
    <citation type="submission" date="2024-01" db="EMBL/GenBank/DDBJ databases">
        <authorList>
            <person name="Waweru B."/>
        </authorList>
    </citation>
    <scope>NUCLEOTIDE SEQUENCE [LARGE SCALE GENOMIC DNA]</scope>
</reference>
<dbReference type="EMBL" id="CAWUPB010001178">
    <property type="protein sequence ID" value="CAK7349915.1"/>
    <property type="molecule type" value="Genomic_DNA"/>
</dbReference>
<organism evidence="2 3">
    <name type="scientific">Dovyalis caffra</name>
    <dbReference type="NCBI Taxonomy" id="77055"/>
    <lineage>
        <taxon>Eukaryota</taxon>
        <taxon>Viridiplantae</taxon>
        <taxon>Streptophyta</taxon>
        <taxon>Embryophyta</taxon>
        <taxon>Tracheophyta</taxon>
        <taxon>Spermatophyta</taxon>
        <taxon>Magnoliopsida</taxon>
        <taxon>eudicotyledons</taxon>
        <taxon>Gunneridae</taxon>
        <taxon>Pentapetalae</taxon>
        <taxon>rosids</taxon>
        <taxon>fabids</taxon>
        <taxon>Malpighiales</taxon>
        <taxon>Salicaceae</taxon>
        <taxon>Flacourtieae</taxon>
        <taxon>Dovyalis</taxon>
    </lineage>
</organism>
<sequence length="210" mass="24026">MDDLSRSFFKEQVKLKETNIAAFLDAGLDSLGKLDEIDKVKSDCKYLVSLSQPCLISQQRMETIRNLYYNLDKWSAEYSNSSEILNRYGDLKLLQESQQAEADAKLNDIHAIQESEGEILHELAGAEAKLLDLEKQVLEYKKFVADRKNRLASTQSQILKLCLDVQAMQMNAIKAAADQKSLADEVEKAKRDRSHLEERWQNISSELRLN</sequence>
<feature type="compositionally biased region" description="Basic and acidic residues" evidence="1">
    <location>
        <begin position="186"/>
        <end position="200"/>
    </location>
</feature>
<comment type="caution">
    <text evidence="2">The sequence shown here is derived from an EMBL/GenBank/DDBJ whole genome shotgun (WGS) entry which is preliminary data.</text>
</comment>
<evidence type="ECO:0000313" key="3">
    <source>
        <dbReference type="Proteomes" id="UP001314170"/>
    </source>
</evidence>
<gene>
    <name evidence="2" type="ORF">DCAF_LOCUS22638</name>
</gene>
<proteinExistence type="predicted"/>
<protein>
    <submittedName>
        <fullName evidence="2">Uncharacterized protein</fullName>
    </submittedName>
</protein>
<accession>A0AAV1SF61</accession>